<dbReference type="CDD" id="cd15482">
    <property type="entry name" value="Sialidase_non-viral"/>
    <property type="match status" value="1"/>
</dbReference>
<proteinExistence type="predicted"/>
<gene>
    <name evidence="3" type="ORF">V5E97_39610</name>
</gene>
<keyword evidence="1" id="KW-0732">Signal</keyword>
<dbReference type="Pfam" id="PF13088">
    <property type="entry name" value="BNR_2"/>
    <property type="match status" value="1"/>
</dbReference>
<dbReference type="EC" id="3.2.1.-" evidence="3"/>
<keyword evidence="3" id="KW-0378">Hydrolase</keyword>
<sequence>MQQPTRRVRLRLGVLFALSIIATGAMGSEPVRVVAEDGPDRDAKQPQVAVDSGGRIYIVFGRDDTIRLAASSDGGRNYDVNTVGSVGSLALGMRRGPRVAATSEAVVVTAIGGREGKGRDGDVLAWRSPDGGKTWTGPTRVNTVESSAREGLHGMAAGPNGQVFCTWLDLRNKQTEIYGSLSKDGGVNWEPEALVYRSPDRSVCECCHPSAAFGPDGTLHVMWRNQVRGARDLYLTRSSDGGKTFRPAEKLGRGSWPLNACPMDGGAVAAGPAGRVETVWMRAGSMFAARPGEAERSLGRGVQGWTAFGTEGSYAVWLENRPGKLLALLPDASLRTLDERASDPVVAAAPDGRGPVVAAWEAKEVGGIVSVVLEQPRNQ</sequence>
<accession>A0AAU7CFV0</accession>
<feature type="domain" description="Sialidase" evidence="2">
    <location>
        <begin position="118"/>
        <end position="250"/>
    </location>
</feature>
<dbReference type="Gene3D" id="2.120.10.10">
    <property type="match status" value="1"/>
</dbReference>
<reference evidence="3" key="1">
    <citation type="submission" date="2024-05" db="EMBL/GenBank/DDBJ databases">
        <title>Planctomycetes of the genus Singulisphaera possess chitinolytic capabilities.</title>
        <authorList>
            <person name="Ivanova A."/>
        </authorList>
    </citation>
    <scope>NUCLEOTIDE SEQUENCE</scope>
    <source>
        <strain evidence="3">Ch08T</strain>
    </source>
</reference>
<dbReference type="InterPro" id="IPR011040">
    <property type="entry name" value="Sialidase"/>
</dbReference>
<dbReference type="GO" id="GO:0016798">
    <property type="term" value="F:hydrolase activity, acting on glycosyl bonds"/>
    <property type="evidence" value="ECO:0007669"/>
    <property type="project" value="UniProtKB-KW"/>
</dbReference>
<evidence type="ECO:0000313" key="3">
    <source>
        <dbReference type="EMBL" id="XBH04357.1"/>
    </source>
</evidence>
<dbReference type="InterPro" id="IPR036278">
    <property type="entry name" value="Sialidase_sf"/>
</dbReference>
<organism evidence="3">
    <name type="scientific">Singulisphaera sp. Ch08</name>
    <dbReference type="NCBI Taxonomy" id="3120278"/>
    <lineage>
        <taxon>Bacteria</taxon>
        <taxon>Pseudomonadati</taxon>
        <taxon>Planctomycetota</taxon>
        <taxon>Planctomycetia</taxon>
        <taxon>Isosphaerales</taxon>
        <taxon>Isosphaeraceae</taxon>
        <taxon>Singulisphaera</taxon>
    </lineage>
</organism>
<dbReference type="RefSeq" id="WP_406697108.1">
    <property type="nucleotide sequence ID" value="NZ_CP155447.1"/>
</dbReference>
<keyword evidence="3" id="KW-0326">Glycosidase</keyword>
<name>A0AAU7CFV0_9BACT</name>
<dbReference type="AlphaFoldDB" id="A0AAU7CFV0"/>
<feature type="chain" id="PRO_5044020169" evidence="1">
    <location>
        <begin position="28"/>
        <end position="379"/>
    </location>
</feature>
<dbReference type="SUPFAM" id="SSF50939">
    <property type="entry name" value="Sialidases"/>
    <property type="match status" value="2"/>
</dbReference>
<protein>
    <submittedName>
        <fullName evidence="3">Sialidase family protein</fullName>
        <ecNumber evidence="3">3.2.1.-</ecNumber>
    </submittedName>
</protein>
<dbReference type="EMBL" id="CP155447">
    <property type="protein sequence ID" value="XBH04357.1"/>
    <property type="molecule type" value="Genomic_DNA"/>
</dbReference>
<evidence type="ECO:0000259" key="2">
    <source>
        <dbReference type="Pfam" id="PF13088"/>
    </source>
</evidence>
<evidence type="ECO:0000256" key="1">
    <source>
        <dbReference type="SAM" id="SignalP"/>
    </source>
</evidence>
<feature type="signal peptide" evidence="1">
    <location>
        <begin position="1"/>
        <end position="27"/>
    </location>
</feature>